<dbReference type="Pfam" id="PF23544">
    <property type="entry name" value="AtuA_ferredoxin"/>
    <property type="match status" value="1"/>
</dbReference>
<protein>
    <recommendedName>
        <fullName evidence="5">DUF1446 domain-containing protein</fullName>
    </recommendedName>
</protein>
<dbReference type="EMBL" id="JAGTJQ010000006">
    <property type="protein sequence ID" value="KAH7028953.1"/>
    <property type="molecule type" value="Genomic_DNA"/>
</dbReference>
<feature type="domain" description="Acyclic terpene utilisation N-terminal" evidence="1">
    <location>
        <begin position="19"/>
        <end position="524"/>
    </location>
</feature>
<evidence type="ECO:0000313" key="4">
    <source>
        <dbReference type="Proteomes" id="UP000756346"/>
    </source>
</evidence>
<proteinExistence type="predicted"/>
<dbReference type="Pfam" id="PF07287">
    <property type="entry name" value="AtuA"/>
    <property type="match status" value="1"/>
</dbReference>
<dbReference type="RefSeq" id="XP_046011241.1">
    <property type="nucleotide sequence ID" value="XM_046162220.1"/>
</dbReference>
<reference evidence="3" key="1">
    <citation type="journal article" date="2021" name="Nat. Commun.">
        <title>Genetic determinants of endophytism in the Arabidopsis root mycobiome.</title>
        <authorList>
            <person name="Mesny F."/>
            <person name="Miyauchi S."/>
            <person name="Thiergart T."/>
            <person name="Pickel B."/>
            <person name="Atanasova L."/>
            <person name="Karlsson M."/>
            <person name="Huettel B."/>
            <person name="Barry K.W."/>
            <person name="Haridas S."/>
            <person name="Chen C."/>
            <person name="Bauer D."/>
            <person name="Andreopoulos W."/>
            <person name="Pangilinan J."/>
            <person name="LaButti K."/>
            <person name="Riley R."/>
            <person name="Lipzen A."/>
            <person name="Clum A."/>
            <person name="Drula E."/>
            <person name="Henrissat B."/>
            <person name="Kohler A."/>
            <person name="Grigoriev I.V."/>
            <person name="Martin F.M."/>
            <person name="Hacquard S."/>
        </authorList>
    </citation>
    <scope>NUCLEOTIDE SEQUENCE</scope>
    <source>
        <strain evidence="3">MPI-CAGE-CH-0230</strain>
    </source>
</reference>
<keyword evidence="4" id="KW-1185">Reference proteome</keyword>
<comment type="caution">
    <text evidence="3">The sequence shown here is derived from an EMBL/GenBank/DDBJ whole genome shotgun (WGS) entry which is preliminary data.</text>
</comment>
<dbReference type="InterPro" id="IPR010839">
    <property type="entry name" value="AtuA_N"/>
</dbReference>
<dbReference type="PANTHER" id="PTHR47585:SF1">
    <property type="entry name" value="DUF1446 DOMAIN-CONTAINING PROTEIN"/>
    <property type="match status" value="1"/>
</dbReference>
<feature type="domain" description="AtuA-like ferredoxin-fold" evidence="2">
    <location>
        <begin position="571"/>
        <end position="674"/>
    </location>
</feature>
<evidence type="ECO:0000259" key="1">
    <source>
        <dbReference type="Pfam" id="PF07287"/>
    </source>
</evidence>
<dbReference type="PANTHER" id="PTHR47585">
    <property type="match status" value="1"/>
</dbReference>
<accession>A0A9P8Y3B1</accession>
<gene>
    <name evidence="3" type="ORF">B0I36DRAFT_422788</name>
</gene>
<name>A0A9P8Y3B1_9PEZI</name>
<dbReference type="AlphaFoldDB" id="A0A9P8Y3B1"/>
<dbReference type="Proteomes" id="UP000756346">
    <property type="component" value="Unassembled WGS sequence"/>
</dbReference>
<dbReference type="GeneID" id="70191766"/>
<evidence type="ECO:0000259" key="2">
    <source>
        <dbReference type="Pfam" id="PF23544"/>
    </source>
</evidence>
<evidence type="ECO:0008006" key="5">
    <source>
        <dbReference type="Google" id="ProtNLM"/>
    </source>
</evidence>
<dbReference type="OrthoDB" id="10265871at2759"/>
<organism evidence="3 4">
    <name type="scientific">Microdochium trichocladiopsis</name>
    <dbReference type="NCBI Taxonomy" id="1682393"/>
    <lineage>
        <taxon>Eukaryota</taxon>
        <taxon>Fungi</taxon>
        <taxon>Dikarya</taxon>
        <taxon>Ascomycota</taxon>
        <taxon>Pezizomycotina</taxon>
        <taxon>Sordariomycetes</taxon>
        <taxon>Xylariomycetidae</taxon>
        <taxon>Xylariales</taxon>
        <taxon>Microdochiaceae</taxon>
        <taxon>Microdochium</taxon>
    </lineage>
</organism>
<sequence length="693" mass="74747">MCAASQGLLLAPSKATTTIRIANCSGATPDPGQIMLTQATAHRLPPFGTQHHGSGMDVITGDYLAEANLAENAEAFRAGRHPGWVASALTGIELTLGAVFARQGRLKIIVNGGGLNPRGLALRVQELVDQEVAYVDGDDLLADVDGILRGRPGEEEERARMLHLDDGNEQVCLTKDAEDLFGSNEEDDTDGKKEIVAANAYLGCRAIRTGLELGADIIICGRVADASPVMAAAQWWHGWEDSAYDELAGALVAGHLIECSTYGTGANFAGFDDLMAMPAAAAASGPDGQPRAAGPERLWDLGCPIAEIDSTGECVITKHESLNGFVTEEVVKCQLLYELQGNIYLNSDVKADLHAITVQQVGPNRVHVRGAQGHPPPPTTKLAVFYKAGWQGEMTVNGNGYAVDEKYALQELQVRRQLAAWGKLDCLDVLEFQRVGVPARNPRTQLAGTTALRIFAQASDDDGDGGGGGPDSVRAVVAAWSHVFMQHFPGMHCSLDLRLMAVAVPFLGYFPAVVEQSRIAEAVNLLGGKGGEVVKRVVVGPPKVTERLVPRLSYDTMKPCELGIFGPTETVPLGDILLARSGDKGANVNVGFTPRARLSKDPEVWEWMQSYLTTARMKEMMGDDWKDEYHVERVEFADIRAVHYVVYDALGRGVSSSARLDSLGKGFAEWLRAVHAPVPIKFLKPRLWERSRL</sequence>
<evidence type="ECO:0000313" key="3">
    <source>
        <dbReference type="EMBL" id="KAH7028953.1"/>
    </source>
</evidence>
<dbReference type="InterPro" id="IPR056362">
    <property type="entry name" value="AtuA-like_ferredoxin_dom"/>
</dbReference>